<dbReference type="Gene3D" id="1.25.40.10">
    <property type="entry name" value="Tetratricopeptide repeat domain"/>
    <property type="match status" value="1"/>
</dbReference>
<evidence type="ECO:0000313" key="1">
    <source>
        <dbReference type="EMBL" id="GGP69646.1"/>
    </source>
</evidence>
<evidence type="ECO:0008006" key="3">
    <source>
        <dbReference type="Google" id="ProtNLM"/>
    </source>
</evidence>
<proteinExistence type="predicted"/>
<comment type="caution">
    <text evidence="1">The sequence shown here is derived from an EMBL/GenBank/DDBJ whole genome shotgun (WGS) entry which is preliminary data.</text>
</comment>
<organism evidence="1 2">
    <name type="scientific">Saccharothrix coeruleofusca</name>
    <dbReference type="NCBI Taxonomy" id="33919"/>
    <lineage>
        <taxon>Bacteria</taxon>
        <taxon>Bacillati</taxon>
        <taxon>Actinomycetota</taxon>
        <taxon>Actinomycetes</taxon>
        <taxon>Pseudonocardiales</taxon>
        <taxon>Pseudonocardiaceae</taxon>
        <taxon>Saccharothrix</taxon>
    </lineage>
</organism>
<accession>A0A918ASB0</accession>
<reference evidence="1" key="2">
    <citation type="submission" date="2020-09" db="EMBL/GenBank/DDBJ databases">
        <authorList>
            <person name="Sun Q."/>
            <person name="Ohkuma M."/>
        </authorList>
    </citation>
    <scope>NUCLEOTIDE SEQUENCE</scope>
    <source>
        <strain evidence="1">JCM 3313</strain>
    </source>
</reference>
<sequence>MVVQKEPDAFLPDLAMSLNNQSNRLAALGQREKALEAITEAVTIRKQLSQVRPSVHEPELRKSLQVLSWLYKENNSGDHS</sequence>
<dbReference type="RefSeq" id="WP_189225576.1">
    <property type="nucleotide sequence ID" value="NZ_BMRG01000011.1"/>
</dbReference>
<dbReference type="AlphaFoldDB" id="A0A918ASB0"/>
<evidence type="ECO:0000313" key="2">
    <source>
        <dbReference type="Proteomes" id="UP000639606"/>
    </source>
</evidence>
<name>A0A918ASB0_9PSEU</name>
<dbReference type="InterPro" id="IPR011990">
    <property type="entry name" value="TPR-like_helical_dom_sf"/>
</dbReference>
<reference evidence="1" key="1">
    <citation type="journal article" date="2014" name="Int. J. Syst. Evol. Microbiol.">
        <title>Complete genome sequence of Corynebacterium casei LMG S-19264T (=DSM 44701T), isolated from a smear-ripened cheese.</title>
        <authorList>
            <consortium name="US DOE Joint Genome Institute (JGI-PGF)"/>
            <person name="Walter F."/>
            <person name="Albersmeier A."/>
            <person name="Kalinowski J."/>
            <person name="Ruckert C."/>
        </authorList>
    </citation>
    <scope>NUCLEOTIDE SEQUENCE</scope>
    <source>
        <strain evidence="1">JCM 3313</strain>
    </source>
</reference>
<dbReference type="EMBL" id="BMRG01000011">
    <property type="protein sequence ID" value="GGP69646.1"/>
    <property type="molecule type" value="Genomic_DNA"/>
</dbReference>
<protein>
    <recommendedName>
        <fullName evidence="3">Tetratricopeptide repeat protein</fullName>
    </recommendedName>
</protein>
<dbReference type="Proteomes" id="UP000639606">
    <property type="component" value="Unassembled WGS sequence"/>
</dbReference>
<gene>
    <name evidence="1" type="ORF">GCM10010185_48140</name>
</gene>
<keyword evidence="2" id="KW-1185">Reference proteome</keyword>